<keyword evidence="2 4" id="KW-0863">Zinc-finger</keyword>
<dbReference type="Gene3D" id="3.30.60.90">
    <property type="match status" value="2"/>
</dbReference>
<dbReference type="Pfam" id="PF00569">
    <property type="entry name" value="ZZ"/>
    <property type="match status" value="2"/>
</dbReference>
<feature type="domain" description="ZZ-type" evidence="5">
    <location>
        <begin position="507"/>
        <end position="559"/>
    </location>
</feature>
<dbReference type="InterPro" id="IPR000433">
    <property type="entry name" value="Znf_ZZ"/>
</dbReference>
<keyword evidence="7" id="KW-1185">Reference proteome</keyword>
<evidence type="ECO:0000256" key="2">
    <source>
        <dbReference type="ARBA" id="ARBA00022771"/>
    </source>
</evidence>
<evidence type="ECO:0000256" key="3">
    <source>
        <dbReference type="ARBA" id="ARBA00022833"/>
    </source>
</evidence>
<dbReference type="InterPro" id="IPR052260">
    <property type="entry name" value="Autophagy_Rcpt_SigReg"/>
</dbReference>
<keyword evidence="3" id="KW-0862">Zinc</keyword>
<evidence type="ECO:0000256" key="1">
    <source>
        <dbReference type="ARBA" id="ARBA00022723"/>
    </source>
</evidence>
<dbReference type="PANTHER" id="PTHR15090">
    <property type="entry name" value="SEQUESTOSOME 1-RELATED"/>
    <property type="match status" value="1"/>
</dbReference>
<comment type="caution">
    <text evidence="6">The sequence shown here is derived from an EMBL/GenBank/DDBJ whole genome shotgun (WGS) entry which is preliminary data.</text>
</comment>
<keyword evidence="1" id="KW-0479">Metal-binding</keyword>
<proteinExistence type="predicted"/>
<gene>
    <name evidence="6" type="ORF">HK105_200887</name>
</gene>
<dbReference type="InterPro" id="IPR043145">
    <property type="entry name" value="Znf_ZZ_sf"/>
</dbReference>
<feature type="domain" description="ZZ-type" evidence="5">
    <location>
        <begin position="434"/>
        <end position="490"/>
    </location>
</feature>
<dbReference type="PROSITE" id="PS50135">
    <property type="entry name" value="ZF_ZZ_2"/>
    <property type="match status" value="2"/>
</dbReference>
<dbReference type="CDD" id="cd02340">
    <property type="entry name" value="ZZ_NBR1_like"/>
    <property type="match status" value="2"/>
</dbReference>
<name>A0ABR4NIE9_9FUNG</name>
<evidence type="ECO:0000259" key="5">
    <source>
        <dbReference type="PROSITE" id="PS50135"/>
    </source>
</evidence>
<evidence type="ECO:0000313" key="6">
    <source>
        <dbReference type="EMBL" id="KAL2919244.1"/>
    </source>
</evidence>
<dbReference type="Proteomes" id="UP001527925">
    <property type="component" value="Unassembled WGS sequence"/>
</dbReference>
<dbReference type="EMBL" id="JADGIZ020000003">
    <property type="protein sequence ID" value="KAL2919244.1"/>
    <property type="molecule type" value="Genomic_DNA"/>
</dbReference>
<dbReference type="PROSITE" id="PS01357">
    <property type="entry name" value="ZF_ZZ_1"/>
    <property type="match status" value="1"/>
</dbReference>
<accession>A0ABR4NIE9</accession>
<protein>
    <recommendedName>
        <fullName evidence="5">ZZ-type domain-containing protein</fullName>
    </recommendedName>
</protein>
<organism evidence="6 7">
    <name type="scientific">Polyrhizophydium stewartii</name>
    <dbReference type="NCBI Taxonomy" id="2732419"/>
    <lineage>
        <taxon>Eukaryota</taxon>
        <taxon>Fungi</taxon>
        <taxon>Fungi incertae sedis</taxon>
        <taxon>Chytridiomycota</taxon>
        <taxon>Chytridiomycota incertae sedis</taxon>
        <taxon>Chytridiomycetes</taxon>
        <taxon>Rhizophydiales</taxon>
        <taxon>Rhizophydiales incertae sedis</taxon>
        <taxon>Polyrhizophydium</taxon>
    </lineage>
</organism>
<dbReference type="SMART" id="SM00291">
    <property type="entry name" value="ZnF_ZZ"/>
    <property type="match status" value="2"/>
</dbReference>
<evidence type="ECO:0000313" key="7">
    <source>
        <dbReference type="Proteomes" id="UP001527925"/>
    </source>
</evidence>
<dbReference type="SUPFAM" id="SSF57850">
    <property type="entry name" value="RING/U-box"/>
    <property type="match status" value="2"/>
</dbReference>
<reference evidence="6 7" key="1">
    <citation type="submission" date="2023-09" db="EMBL/GenBank/DDBJ databases">
        <title>Pangenome analysis of Batrachochytrium dendrobatidis and related Chytrids.</title>
        <authorList>
            <person name="Yacoub M.N."/>
            <person name="Stajich J.E."/>
            <person name="James T.Y."/>
        </authorList>
    </citation>
    <scope>NUCLEOTIDE SEQUENCE [LARGE SCALE GENOMIC DNA]</scope>
    <source>
        <strain evidence="6 7">JEL0888</strain>
    </source>
</reference>
<evidence type="ECO:0000256" key="4">
    <source>
        <dbReference type="PROSITE-ProRule" id="PRU00228"/>
    </source>
</evidence>
<sequence length="572" mass="61579">MASLFSSSNSTTGAGFGSVAARVSALTNDPSAQALAREHQLAFTRVSWEDCARSKGSAWGPCISDMTLVVGKTWMPVLRAPNYTDSTMDIKLDSIPITVGNETQYEGTPTKRISLREYLANFDQYSDAEVAGNLLWPTDSHAIVSTQACFLPIESSGKAEFHVGLFNYQSTAQHPAVLVLVATEAGTSAQVVSGNRAGDILYFNKHQSKCTFVAERLSTDRERRGVPLEGAMTAEEEQRNYIMIVQIPLAIPARPTSLFSFGQPQPNLFGGSAVAFGAAAGPQMMPAMSGFGMSQMQQQQQQQYQQSAFAMPPPSSSAVFGMAPGAAVPAPQPDVEPAMVGLGEATGPFPKLRGRKLSRDTRYPVRVTLQFYSATSNGAVSREIISDLAAKMNEVRTKADYWGSLVTEGATGRPTEAKSMLGVPLETFAYSSKHSNVNCDGCKKPICTFVRFKCSVCPDYDLCAACEQMNAGGKLHPLSHVFLSLRDPADTYGPRTYAVHNRSALTHHGAKCTGCHKEIVGILYSCTVCPNVRMCEACEATAGHANFEHPLIKVFRSGNYSVAPPAQLTSLF</sequence>